<evidence type="ECO:0000256" key="1">
    <source>
        <dbReference type="SAM" id="MobiDB-lite"/>
    </source>
</evidence>
<proteinExistence type="predicted"/>
<organism evidence="2 3">
    <name type="scientific">Jannaschia pohangensis</name>
    <dbReference type="NCBI Taxonomy" id="390807"/>
    <lineage>
        <taxon>Bacteria</taxon>
        <taxon>Pseudomonadati</taxon>
        <taxon>Pseudomonadota</taxon>
        <taxon>Alphaproteobacteria</taxon>
        <taxon>Rhodobacterales</taxon>
        <taxon>Roseobacteraceae</taxon>
        <taxon>Jannaschia</taxon>
    </lineage>
</organism>
<dbReference type="AlphaFoldDB" id="A0A1I3MYE2"/>
<name>A0A1I3MYE2_9RHOB</name>
<accession>A0A1I3MYE2</accession>
<feature type="region of interest" description="Disordered" evidence="1">
    <location>
        <begin position="36"/>
        <end position="58"/>
    </location>
</feature>
<dbReference type="EMBL" id="FORA01000002">
    <property type="protein sequence ID" value="SFJ01932.1"/>
    <property type="molecule type" value="Genomic_DNA"/>
</dbReference>
<dbReference type="Proteomes" id="UP000199110">
    <property type="component" value="Unassembled WGS sequence"/>
</dbReference>
<sequence length="58" mass="6161">MCIEGLGWRIWLLNGAISWDGAAPSELVDALQEGLTLTSNDPEGSEDPNPEDVVSGPH</sequence>
<protein>
    <submittedName>
        <fullName evidence="2">Uncharacterized protein</fullName>
    </submittedName>
</protein>
<evidence type="ECO:0000313" key="2">
    <source>
        <dbReference type="EMBL" id="SFJ01932.1"/>
    </source>
</evidence>
<evidence type="ECO:0000313" key="3">
    <source>
        <dbReference type="Proteomes" id="UP000199110"/>
    </source>
</evidence>
<reference evidence="2 3" key="1">
    <citation type="submission" date="2016-10" db="EMBL/GenBank/DDBJ databases">
        <authorList>
            <person name="de Groot N.N."/>
        </authorList>
    </citation>
    <scope>NUCLEOTIDE SEQUENCE [LARGE SCALE GENOMIC DNA]</scope>
    <source>
        <strain evidence="2 3">DSM 19073</strain>
    </source>
</reference>
<keyword evidence="3" id="KW-1185">Reference proteome</keyword>
<gene>
    <name evidence="2" type="ORF">SAMN04488095_1996</name>
</gene>